<comment type="subcellular location">
    <subcellularLocation>
        <location evidence="2">Cell membrane</location>
        <topology evidence="2">Lipid-anchor</topology>
        <topology evidence="2">GPI-anchor</topology>
    </subcellularLocation>
</comment>
<organism evidence="14 15">
    <name type="scientific">Artemisia annua</name>
    <name type="common">Sweet wormwood</name>
    <dbReference type="NCBI Taxonomy" id="35608"/>
    <lineage>
        <taxon>Eukaryota</taxon>
        <taxon>Viridiplantae</taxon>
        <taxon>Streptophyta</taxon>
        <taxon>Embryophyta</taxon>
        <taxon>Tracheophyta</taxon>
        <taxon>Spermatophyta</taxon>
        <taxon>Magnoliopsida</taxon>
        <taxon>eudicotyledons</taxon>
        <taxon>Gunneridae</taxon>
        <taxon>Pentapetalae</taxon>
        <taxon>asterids</taxon>
        <taxon>campanulids</taxon>
        <taxon>Asterales</taxon>
        <taxon>Asteraceae</taxon>
        <taxon>Asteroideae</taxon>
        <taxon>Anthemideae</taxon>
        <taxon>Artemisiinae</taxon>
        <taxon>Artemisia</taxon>
    </lineage>
</organism>
<evidence type="ECO:0000256" key="8">
    <source>
        <dbReference type="ARBA" id="ARBA00022821"/>
    </source>
</evidence>
<dbReference type="OrthoDB" id="1938138at2759"/>
<dbReference type="SUPFAM" id="SSF51445">
    <property type="entry name" value="(Trans)glycosidases"/>
    <property type="match status" value="1"/>
</dbReference>
<proteinExistence type="inferred from homology"/>
<evidence type="ECO:0000256" key="5">
    <source>
        <dbReference type="ARBA" id="ARBA00022622"/>
    </source>
</evidence>
<dbReference type="Pfam" id="PF00332">
    <property type="entry name" value="Glyco_hydro_17"/>
    <property type="match status" value="1"/>
</dbReference>
<keyword evidence="6" id="KW-0732">Signal</keyword>
<keyword evidence="8" id="KW-0611">Plant defense</keyword>
<dbReference type="PROSITE" id="PS00587">
    <property type="entry name" value="GLYCOSYL_HYDROL_F17"/>
    <property type="match status" value="1"/>
</dbReference>
<evidence type="ECO:0000256" key="4">
    <source>
        <dbReference type="ARBA" id="ARBA00012780"/>
    </source>
</evidence>
<name>A0A2U1KXZ8_ARTAN</name>
<evidence type="ECO:0000256" key="9">
    <source>
        <dbReference type="ARBA" id="ARBA00023157"/>
    </source>
</evidence>
<keyword evidence="15" id="KW-1185">Reference proteome</keyword>
<dbReference type="FunFam" id="3.20.20.80:FF:000002">
    <property type="entry name" value="Glucan endo-1,3-beta-glucosidase 3"/>
    <property type="match status" value="1"/>
</dbReference>
<comment type="catalytic activity">
    <reaction evidence="1">
        <text>Hydrolysis of (1-&gt;3)-beta-D-glucosidic linkages in (1-&gt;3)-beta-D-glucans.</text>
        <dbReference type="EC" id="3.2.1.39"/>
    </reaction>
</comment>
<evidence type="ECO:0000313" key="15">
    <source>
        <dbReference type="Proteomes" id="UP000245207"/>
    </source>
</evidence>
<dbReference type="InterPro" id="IPR000490">
    <property type="entry name" value="Glyco_hydro_17"/>
</dbReference>
<evidence type="ECO:0000256" key="1">
    <source>
        <dbReference type="ARBA" id="ARBA00000382"/>
    </source>
</evidence>
<protein>
    <recommendedName>
        <fullName evidence="4">glucan endo-1,3-beta-D-glucosidase</fullName>
        <ecNumber evidence="4">3.2.1.39</ecNumber>
    </recommendedName>
</protein>
<comment type="similarity">
    <text evidence="3 11">Belongs to the glycosyl hydrolase 17 family.</text>
</comment>
<evidence type="ECO:0000256" key="3">
    <source>
        <dbReference type="ARBA" id="ARBA00008773"/>
    </source>
</evidence>
<sequence length="480" mass="51397">MAIVYSFGGLSAMILATVMIKGAMGIVVASSKKRETLLATSQDITLKIKGFNGQVTRVDEGCSLYAIGVNYGTLGDNLPPPSQVAHFLKTQTNIDRVKIFDVNTTIIKAFANTNILVSVTVPNGDIPSLTDPRNARRWIDTNIKPYYPATKIHYICVGTEVLHWGPQDLIDNLVPAMKVLHAGLVKEGFDEIKISSPHSLGILMSSDPPSGASFRPGWDVGSLGPMLQFLKETKSGFMVNPYTYFGWSPANNNFCLFKPNDGLFDKATGITYTNQFDQLMDAVHVSMKKLGYPDVEIVVAETGWPSGGDPANVHANPTNAAEYIGGLMKKVSSGDGTPLMPGRKFETYIFALFNENLKGPSLDEKNFGLFQPNFTQVYNVGIMHASQGPSPSPSGSIADTPTSSADAPSSSSGPFDDAPFFNKTTPFTGSPGQAPPGSSTTTAPNANANVRESSIGTTSMNVFFAVRSAVVVILAIYLLV</sequence>
<keyword evidence="7 12" id="KW-0378">Hydrolase</keyword>
<dbReference type="PANTHER" id="PTHR32227">
    <property type="entry name" value="GLUCAN ENDO-1,3-BETA-GLUCOSIDASE BG1-RELATED-RELATED"/>
    <property type="match status" value="1"/>
</dbReference>
<keyword evidence="5" id="KW-0336">GPI-anchor</keyword>
<keyword evidence="9" id="KW-1015">Disulfide bond</keyword>
<dbReference type="GO" id="GO:0042973">
    <property type="term" value="F:glucan endo-1,3-beta-D-glucosidase activity"/>
    <property type="evidence" value="ECO:0007669"/>
    <property type="project" value="UniProtKB-EC"/>
</dbReference>
<evidence type="ECO:0000256" key="10">
    <source>
        <dbReference type="ARBA" id="ARBA00023295"/>
    </source>
</evidence>
<dbReference type="GO" id="GO:0006952">
    <property type="term" value="P:defense response"/>
    <property type="evidence" value="ECO:0007669"/>
    <property type="project" value="UniProtKB-KW"/>
</dbReference>
<comment type="caution">
    <text evidence="14">The sequence shown here is derived from an EMBL/GenBank/DDBJ whole genome shotgun (WGS) entry which is preliminary data.</text>
</comment>
<keyword evidence="5" id="KW-0325">Glycoprotein</keyword>
<dbReference type="Gene3D" id="3.20.20.80">
    <property type="entry name" value="Glycosidases"/>
    <property type="match status" value="1"/>
</dbReference>
<dbReference type="EC" id="3.2.1.39" evidence="4"/>
<dbReference type="EMBL" id="PKPP01012979">
    <property type="protein sequence ID" value="PWA41590.1"/>
    <property type="molecule type" value="Genomic_DNA"/>
</dbReference>
<dbReference type="InterPro" id="IPR044965">
    <property type="entry name" value="Glyco_hydro_17_plant"/>
</dbReference>
<feature type="compositionally biased region" description="Low complexity" evidence="13">
    <location>
        <begin position="386"/>
        <end position="421"/>
    </location>
</feature>
<evidence type="ECO:0000256" key="13">
    <source>
        <dbReference type="SAM" id="MobiDB-lite"/>
    </source>
</evidence>
<keyword evidence="5" id="KW-0449">Lipoprotein</keyword>
<gene>
    <name evidence="14" type="ORF">CTI12_AA552650</name>
</gene>
<feature type="compositionally biased region" description="Polar residues" evidence="13">
    <location>
        <begin position="422"/>
        <end position="446"/>
    </location>
</feature>
<evidence type="ECO:0000313" key="14">
    <source>
        <dbReference type="EMBL" id="PWA41590.1"/>
    </source>
</evidence>
<dbReference type="InterPro" id="IPR017853">
    <property type="entry name" value="GH"/>
</dbReference>
<accession>A0A2U1KXZ8</accession>
<feature type="region of interest" description="Disordered" evidence="13">
    <location>
        <begin position="385"/>
        <end position="446"/>
    </location>
</feature>
<evidence type="ECO:0000256" key="12">
    <source>
        <dbReference type="RuleBase" id="RU004336"/>
    </source>
</evidence>
<dbReference type="GO" id="GO:0005886">
    <property type="term" value="C:plasma membrane"/>
    <property type="evidence" value="ECO:0007669"/>
    <property type="project" value="UniProtKB-SubCell"/>
</dbReference>
<dbReference type="GO" id="GO:0005975">
    <property type="term" value="P:carbohydrate metabolic process"/>
    <property type="evidence" value="ECO:0007669"/>
    <property type="project" value="InterPro"/>
</dbReference>
<evidence type="ECO:0000256" key="7">
    <source>
        <dbReference type="ARBA" id="ARBA00022801"/>
    </source>
</evidence>
<dbReference type="AlphaFoldDB" id="A0A2U1KXZ8"/>
<evidence type="ECO:0000256" key="6">
    <source>
        <dbReference type="ARBA" id="ARBA00022729"/>
    </source>
</evidence>
<evidence type="ECO:0000256" key="11">
    <source>
        <dbReference type="RuleBase" id="RU004335"/>
    </source>
</evidence>
<dbReference type="Proteomes" id="UP000245207">
    <property type="component" value="Unassembled WGS sequence"/>
</dbReference>
<reference evidence="14 15" key="1">
    <citation type="journal article" date="2018" name="Mol. Plant">
        <title>The genome of Artemisia annua provides insight into the evolution of Asteraceae family and artemisinin biosynthesis.</title>
        <authorList>
            <person name="Shen Q."/>
            <person name="Zhang L."/>
            <person name="Liao Z."/>
            <person name="Wang S."/>
            <person name="Yan T."/>
            <person name="Shi P."/>
            <person name="Liu M."/>
            <person name="Fu X."/>
            <person name="Pan Q."/>
            <person name="Wang Y."/>
            <person name="Lv Z."/>
            <person name="Lu X."/>
            <person name="Zhang F."/>
            <person name="Jiang W."/>
            <person name="Ma Y."/>
            <person name="Chen M."/>
            <person name="Hao X."/>
            <person name="Li L."/>
            <person name="Tang Y."/>
            <person name="Lv G."/>
            <person name="Zhou Y."/>
            <person name="Sun X."/>
            <person name="Brodelius P.E."/>
            <person name="Rose J.K.C."/>
            <person name="Tang K."/>
        </authorList>
    </citation>
    <scope>NUCLEOTIDE SEQUENCE [LARGE SCALE GENOMIC DNA]</scope>
    <source>
        <strain evidence="15">cv. Huhao1</strain>
        <tissue evidence="14">Leaf</tissue>
    </source>
</reference>
<dbReference type="STRING" id="35608.A0A2U1KXZ8"/>
<keyword evidence="5" id="KW-0472">Membrane</keyword>
<dbReference type="GO" id="GO:0098552">
    <property type="term" value="C:side of membrane"/>
    <property type="evidence" value="ECO:0007669"/>
    <property type="project" value="UniProtKB-KW"/>
</dbReference>
<evidence type="ECO:0000256" key="2">
    <source>
        <dbReference type="ARBA" id="ARBA00004609"/>
    </source>
</evidence>
<keyword evidence="10 12" id="KW-0326">Glycosidase</keyword>